<feature type="signal peptide" evidence="2">
    <location>
        <begin position="1"/>
        <end position="22"/>
    </location>
</feature>
<comment type="caution">
    <text evidence="3">The sequence shown here is derived from an EMBL/GenBank/DDBJ whole genome shotgun (WGS) entry which is preliminary data.</text>
</comment>
<evidence type="ECO:0000256" key="2">
    <source>
        <dbReference type="SAM" id="SignalP"/>
    </source>
</evidence>
<dbReference type="AlphaFoldDB" id="A0A841I2P6"/>
<dbReference type="EMBL" id="JACHHG010000017">
    <property type="protein sequence ID" value="MBB6099957.1"/>
    <property type="molecule type" value="Genomic_DNA"/>
</dbReference>
<keyword evidence="1" id="KW-1133">Transmembrane helix</keyword>
<evidence type="ECO:0000313" key="4">
    <source>
        <dbReference type="Proteomes" id="UP000569951"/>
    </source>
</evidence>
<proteinExistence type="predicted"/>
<evidence type="ECO:0000256" key="1">
    <source>
        <dbReference type="SAM" id="Phobius"/>
    </source>
</evidence>
<name>A0A841I2P6_9DEIO</name>
<keyword evidence="4" id="KW-1185">Reference proteome</keyword>
<evidence type="ECO:0000313" key="3">
    <source>
        <dbReference type="EMBL" id="MBB6099957.1"/>
    </source>
</evidence>
<protein>
    <submittedName>
        <fullName evidence="3">ATP-dependent Zn protease</fullName>
    </submittedName>
</protein>
<keyword evidence="3" id="KW-0645">Protease</keyword>
<keyword evidence="2" id="KW-0732">Signal</keyword>
<accession>A0A841I2P6</accession>
<gene>
    <name evidence="3" type="ORF">HNR42_003417</name>
</gene>
<reference evidence="3 4" key="1">
    <citation type="submission" date="2020-08" db="EMBL/GenBank/DDBJ databases">
        <title>Genomic Encyclopedia of Type Strains, Phase IV (KMG-IV): sequencing the most valuable type-strain genomes for metagenomic binning, comparative biology and taxonomic classification.</title>
        <authorList>
            <person name="Goeker M."/>
        </authorList>
    </citation>
    <scope>NUCLEOTIDE SEQUENCE [LARGE SCALE GENOMIC DNA]</scope>
    <source>
        <strain evidence="3 4">DSM 21458</strain>
    </source>
</reference>
<dbReference type="Proteomes" id="UP000569951">
    <property type="component" value="Unassembled WGS sequence"/>
</dbReference>
<keyword evidence="3" id="KW-0378">Hydrolase</keyword>
<keyword evidence="1" id="KW-0472">Membrane</keyword>
<keyword evidence="1" id="KW-0812">Transmembrane</keyword>
<sequence length="165" mass="17367">MTKGGWLVGALTAALLCTAALAQGYGVSDLLRDLKAGQVEQLYLDSTGRADVHFKESAGIRRGPVSVVVPTSSSFLETVRASGVELQVREERRNALSMLSQLLPLLLVGVLIYFVWRTMRGGAGAGGNSGVGSFGKSRAHVLSEGSIKLTFQDVAGCDEAKNDLA</sequence>
<feature type="non-terminal residue" evidence="3">
    <location>
        <position position="165"/>
    </location>
</feature>
<feature type="chain" id="PRO_5032979905" evidence="2">
    <location>
        <begin position="23"/>
        <end position="165"/>
    </location>
</feature>
<dbReference type="GO" id="GO:0006508">
    <property type="term" value="P:proteolysis"/>
    <property type="evidence" value="ECO:0007669"/>
    <property type="project" value="UniProtKB-KW"/>
</dbReference>
<organism evidence="3 4">
    <name type="scientific">Deinobacterium chartae</name>
    <dbReference type="NCBI Taxonomy" id="521158"/>
    <lineage>
        <taxon>Bacteria</taxon>
        <taxon>Thermotogati</taxon>
        <taxon>Deinococcota</taxon>
        <taxon>Deinococci</taxon>
        <taxon>Deinococcales</taxon>
        <taxon>Deinococcaceae</taxon>
        <taxon>Deinobacterium</taxon>
    </lineage>
</organism>
<feature type="transmembrane region" description="Helical" evidence="1">
    <location>
        <begin position="95"/>
        <end position="116"/>
    </location>
</feature>
<dbReference type="GO" id="GO:0008233">
    <property type="term" value="F:peptidase activity"/>
    <property type="evidence" value="ECO:0007669"/>
    <property type="project" value="UniProtKB-KW"/>
</dbReference>